<keyword evidence="1" id="KW-0812">Transmembrane</keyword>
<dbReference type="AlphaFoldDB" id="A0A3B1B3Q1"/>
<dbReference type="NCBIfam" id="TIGR02532">
    <property type="entry name" value="IV_pilin_GFxxxE"/>
    <property type="match status" value="1"/>
</dbReference>
<gene>
    <name evidence="2" type="ORF">MNBD_GAMMA24-2604</name>
</gene>
<reference evidence="2" key="1">
    <citation type="submission" date="2018-06" db="EMBL/GenBank/DDBJ databases">
        <authorList>
            <person name="Zhirakovskaya E."/>
        </authorList>
    </citation>
    <scope>NUCLEOTIDE SEQUENCE</scope>
</reference>
<dbReference type="GO" id="GO:0043683">
    <property type="term" value="P:type IV pilus assembly"/>
    <property type="evidence" value="ECO:0007669"/>
    <property type="project" value="InterPro"/>
</dbReference>
<keyword evidence="1" id="KW-1133">Transmembrane helix</keyword>
<dbReference type="Pfam" id="PF07963">
    <property type="entry name" value="N_methyl"/>
    <property type="match status" value="1"/>
</dbReference>
<dbReference type="InterPro" id="IPR032092">
    <property type="entry name" value="PilW"/>
</dbReference>
<name>A0A3B1B3Q1_9ZZZZ</name>
<feature type="transmembrane region" description="Helical" evidence="1">
    <location>
        <begin position="12"/>
        <end position="35"/>
    </location>
</feature>
<organism evidence="2">
    <name type="scientific">hydrothermal vent metagenome</name>
    <dbReference type="NCBI Taxonomy" id="652676"/>
    <lineage>
        <taxon>unclassified sequences</taxon>
        <taxon>metagenomes</taxon>
        <taxon>ecological metagenomes</taxon>
    </lineage>
</organism>
<dbReference type="SUPFAM" id="SSF54523">
    <property type="entry name" value="Pili subunits"/>
    <property type="match status" value="1"/>
</dbReference>
<accession>A0A3B1B3Q1</accession>
<proteinExistence type="predicted"/>
<evidence type="ECO:0000313" key="2">
    <source>
        <dbReference type="EMBL" id="VAX12969.1"/>
    </source>
</evidence>
<evidence type="ECO:0000256" key="1">
    <source>
        <dbReference type="SAM" id="Phobius"/>
    </source>
</evidence>
<dbReference type="PROSITE" id="PS00409">
    <property type="entry name" value="PROKAR_NTER_METHYL"/>
    <property type="match status" value="1"/>
</dbReference>
<dbReference type="InterPro" id="IPR045584">
    <property type="entry name" value="Pilin-like"/>
</dbReference>
<dbReference type="Pfam" id="PF16074">
    <property type="entry name" value="PilW"/>
    <property type="match status" value="1"/>
</dbReference>
<protein>
    <submittedName>
        <fullName evidence="2">Type IV fimbrial biogenesis protein PilW</fullName>
    </submittedName>
</protein>
<dbReference type="InterPro" id="IPR012902">
    <property type="entry name" value="N_methyl_site"/>
</dbReference>
<dbReference type="EMBL" id="UOFZ01000077">
    <property type="protein sequence ID" value="VAX12969.1"/>
    <property type="molecule type" value="Genomic_DNA"/>
</dbReference>
<keyword evidence="1" id="KW-0472">Membrane</keyword>
<sequence>MMNLKHSQQRGLTLIELMVALVISLLILAGLFTVYQSNQRGYQLNDGLTRTQENGRFAIDFLSRDIRVAAYPGNNVQIKSVLFNGSQNNVVDSNNHPSPSDTFVLRHGATGLLTADCAGNTPGNVDTANSMPNTTLNQYDIRNTVRINNRCRPIYALFCNGNELVEGIENMQVLYGVDTDYTPNFITNQYFTSDLVPNGDWSKIVSLRIALLASSVDERASAPSAKTFNLLGTTLGPYNGTTTGIPADQKIRRVYTTTILIRNNIVQ</sequence>